<accession>A0A1D1VTZ2</accession>
<keyword evidence="1" id="KW-0732">Signal</keyword>
<evidence type="ECO:0000313" key="3">
    <source>
        <dbReference type="Proteomes" id="UP000186922"/>
    </source>
</evidence>
<evidence type="ECO:0000313" key="2">
    <source>
        <dbReference type="EMBL" id="GAV04471.1"/>
    </source>
</evidence>
<reference evidence="2 3" key="1">
    <citation type="journal article" date="2016" name="Nat. Commun.">
        <title>Extremotolerant tardigrade genome and improved radiotolerance of human cultured cells by tardigrade-unique protein.</title>
        <authorList>
            <person name="Hashimoto T."/>
            <person name="Horikawa D.D."/>
            <person name="Saito Y."/>
            <person name="Kuwahara H."/>
            <person name="Kozuka-Hata H."/>
            <person name="Shin-I T."/>
            <person name="Minakuchi Y."/>
            <person name="Ohishi K."/>
            <person name="Motoyama A."/>
            <person name="Aizu T."/>
            <person name="Enomoto A."/>
            <person name="Kondo K."/>
            <person name="Tanaka S."/>
            <person name="Hara Y."/>
            <person name="Koshikawa S."/>
            <person name="Sagara H."/>
            <person name="Miura T."/>
            <person name="Yokobori S."/>
            <person name="Miyagawa K."/>
            <person name="Suzuki Y."/>
            <person name="Kubo T."/>
            <person name="Oyama M."/>
            <person name="Kohara Y."/>
            <person name="Fujiyama A."/>
            <person name="Arakawa K."/>
            <person name="Katayama T."/>
            <person name="Toyoda A."/>
            <person name="Kunieda T."/>
        </authorList>
    </citation>
    <scope>NUCLEOTIDE SEQUENCE [LARGE SCALE GENOMIC DNA]</scope>
    <source>
        <strain evidence="2 3">YOKOZUNA-1</strain>
    </source>
</reference>
<keyword evidence="3" id="KW-1185">Reference proteome</keyword>
<sequence>MYSIFLITCAAALSSLLVLSHTNHVQKRQAFFSLPNFLTIPQLPVLSDQTTAARYQALAGRPAGGGCVYVSVLVDSTNSPLNCRLECQSGLAFPFQLQSVLGQFGLIVPGYLVNGKLSTIDLSSNDTPVGDSYFLYTPPTTTTIAQASVITTTTTASTAVVTTTTSSGTPVTPVTVPLVTTTTLPPPHS</sequence>
<protein>
    <submittedName>
        <fullName evidence="2">Uncharacterized protein</fullName>
    </submittedName>
</protein>
<feature type="chain" id="PRO_5008898845" evidence="1">
    <location>
        <begin position="23"/>
        <end position="189"/>
    </location>
</feature>
<feature type="signal peptide" evidence="1">
    <location>
        <begin position="1"/>
        <end position="22"/>
    </location>
</feature>
<dbReference type="AlphaFoldDB" id="A0A1D1VTZ2"/>
<name>A0A1D1VTZ2_RAMVA</name>
<comment type="caution">
    <text evidence="2">The sequence shown here is derived from an EMBL/GenBank/DDBJ whole genome shotgun (WGS) entry which is preliminary data.</text>
</comment>
<dbReference type="Proteomes" id="UP000186922">
    <property type="component" value="Unassembled WGS sequence"/>
</dbReference>
<evidence type="ECO:0000256" key="1">
    <source>
        <dbReference type="SAM" id="SignalP"/>
    </source>
</evidence>
<organism evidence="2 3">
    <name type="scientific">Ramazzottius varieornatus</name>
    <name type="common">Water bear</name>
    <name type="synonym">Tardigrade</name>
    <dbReference type="NCBI Taxonomy" id="947166"/>
    <lineage>
        <taxon>Eukaryota</taxon>
        <taxon>Metazoa</taxon>
        <taxon>Ecdysozoa</taxon>
        <taxon>Tardigrada</taxon>
        <taxon>Eutardigrada</taxon>
        <taxon>Parachela</taxon>
        <taxon>Hypsibioidea</taxon>
        <taxon>Ramazzottiidae</taxon>
        <taxon>Ramazzottius</taxon>
    </lineage>
</organism>
<proteinExistence type="predicted"/>
<dbReference type="EMBL" id="BDGG01000011">
    <property type="protein sequence ID" value="GAV04471.1"/>
    <property type="molecule type" value="Genomic_DNA"/>
</dbReference>
<gene>
    <name evidence="2" type="primary">RvY_14741</name>
    <name evidence="2" type="synonym">RvY_14741.1</name>
    <name evidence="2" type="ORF">RvY_14741-1</name>
</gene>